<dbReference type="GO" id="GO:0005890">
    <property type="term" value="C:sodium:potassium-exchanging ATPase complex"/>
    <property type="evidence" value="ECO:0007669"/>
    <property type="project" value="InterPro"/>
</dbReference>
<comment type="subcellular location">
    <subcellularLocation>
        <location evidence="1">Membrane</location>
        <topology evidence="1">Single-pass type II membrane protein</topology>
    </subcellularLocation>
</comment>
<dbReference type="AlphaFoldDB" id="A0A819JFC7"/>
<keyword evidence="6 7" id="KW-0472">Membrane</keyword>
<evidence type="ECO:0000256" key="7">
    <source>
        <dbReference type="SAM" id="Phobius"/>
    </source>
</evidence>
<dbReference type="GO" id="GO:0030007">
    <property type="term" value="P:intracellular potassium ion homeostasis"/>
    <property type="evidence" value="ECO:0007669"/>
    <property type="project" value="TreeGrafter"/>
</dbReference>
<dbReference type="PANTHER" id="PTHR11523:SF28">
    <property type="entry name" value="NA_K-ATPASE BETA SUBUNIT ISOFORM 4-RELATED"/>
    <property type="match status" value="1"/>
</dbReference>
<dbReference type="SUPFAM" id="SSF56024">
    <property type="entry name" value="Phospholipase D/nuclease"/>
    <property type="match status" value="1"/>
</dbReference>
<keyword evidence="4" id="KW-0735">Signal-anchor</keyword>
<gene>
    <name evidence="9" type="ORF">OTI717_LOCUS25446</name>
</gene>
<protein>
    <recommendedName>
        <fullName evidence="8">PLD phosphodiesterase domain-containing protein</fullName>
    </recommendedName>
</protein>
<comment type="caution">
    <text evidence="9">The sequence shown here is derived from an EMBL/GenBank/DDBJ whole genome shotgun (WGS) entry which is preliminary data.</text>
</comment>
<dbReference type="EMBL" id="CAJOAX010005054">
    <property type="protein sequence ID" value="CAF3932960.1"/>
    <property type="molecule type" value="Genomic_DNA"/>
</dbReference>
<dbReference type="InterPro" id="IPR001736">
    <property type="entry name" value="PLipase_D/transphosphatidylase"/>
</dbReference>
<comment type="similarity">
    <text evidence="2">Belongs to the X(+)/potassium ATPases subunit beta family.</text>
</comment>
<dbReference type="InterPro" id="IPR000402">
    <property type="entry name" value="Na/K_ATPase_sub_beta"/>
</dbReference>
<dbReference type="GO" id="GO:1990573">
    <property type="term" value="P:potassium ion import across plasma membrane"/>
    <property type="evidence" value="ECO:0007669"/>
    <property type="project" value="TreeGrafter"/>
</dbReference>
<feature type="transmembrane region" description="Helical" evidence="7">
    <location>
        <begin position="345"/>
        <end position="368"/>
    </location>
</feature>
<dbReference type="Pfam" id="PF00287">
    <property type="entry name" value="Na_K-ATPase"/>
    <property type="match status" value="1"/>
</dbReference>
<keyword evidence="5 7" id="KW-1133">Transmembrane helix</keyword>
<dbReference type="PROSITE" id="PS50035">
    <property type="entry name" value="PLD"/>
    <property type="match status" value="1"/>
</dbReference>
<evidence type="ECO:0000256" key="4">
    <source>
        <dbReference type="ARBA" id="ARBA00022968"/>
    </source>
</evidence>
<evidence type="ECO:0000259" key="8">
    <source>
        <dbReference type="PROSITE" id="PS50035"/>
    </source>
</evidence>
<dbReference type="GO" id="GO:0036376">
    <property type="term" value="P:sodium ion export across plasma membrane"/>
    <property type="evidence" value="ECO:0007669"/>
    <property type="project" value="TreeGrafter"/>
</dbReference>
<accession>A0A819JFC7</accession>
<evidence type="ECO:0000256" key="2">
    <source>
        <dbReference type="ARBA" id="ARBA00005876"/>
    </source>
</evidence>
<evidence type="ECO:0000256" key="3">
    <source>
        <dbReference type="ARBA" id="ARBA00022692"/>
    </source>
</evidence>
<dbReference type="GO" id="GO:0003824">
    <property type="term" value="F:catalytic activity"/>
    <property type="evidence" value="ECO:0007669"/>
    <property type="project" value="InterPro"/>
</dbReference>
<keyword evidence="3 7" id="KW-0812">Transmembrane</keyword>
<dbReference type="Gene3D" id="2.60.40.1660">
    <property type="entry name" value="Na, k-atpase alpha subunit"/>
    <property type="match status" value="1"/>
</dbReference>
<reference evidence="9" key="1">
    <citation type="submission" date="2021-02" db="EMBL/GenBank/DDBJ databases">
        <authorList>
            <person name="Nowell W R."/>
        </authorList>
    </citation>
    <scope>NUCLEOTIDE SEQUENCE</scope>
</reference>
<dbReference type="CDD" id="cd00138">
    <property type="entry name" value="PLDc_SF"/>
    <property type="match status" value="1"/>
</dbReference>
<dbReference type="InterPro" id="IPR038702">
    <property type="entry name" value="Na/K_ATPase_sub_beta_sf"/>
</dbReference>
<dbReference type="Proteomes" id="UP000663823">
    <property type="component" value="Unassembled WGS sequence"/>
</dbReference>
<evidence type="ECO:0000256" key="1">
    <source>
        <dbReference type="ARBA" id="ARBA00004606"/>
    </source>
</evidence>
<evidence type="ECO:0000256" key="5">
    <source>
        <dbReference type="ARBA" id="ARBA00022989"/>
    </source>
</evidence>
<evidence type="ECO:0000313" key="10">
    <source>
        <dbReference type="Proteomes" id="UP000663823"/>
    </source>
</evidence>
<dbReference type="PANTHER" id="PTHR11523">
    <property type="entry name" value="SODIUM/POTASSIUM-DEPENDENT ATPASE BETA SUBUNIT"/>
    <property type="match status" value="1"/>
</dbReference>
<dbReference type="GO" id="GO:0001671">
    <property type="term" value="F:ATPase activator activity"/>
    <property type="evidence" value="ECO:0007669"/>
    <property type="project" value="TreeGrafter"/>
</dbReference>
<name>A0A819JFC7_9BILA</name>
<organism evidence="9 10">
    <name type="scientific">Rotaria sordida</name>
    <dbReference type="NCBI Taxonomy" id="392033"/>
    <lineage>
        <taxon>Eukaryota</taxon>
        <taxon>Metazoa</taxon>
        <taxon>Spiralia</taxon>
        <taxon>Gnathifera</taxon>
        <taxon>Rotifera</taxon>
        <taxon>Eurotatoria</taxon>
        <taxon>Bdelloidea</taxon>
        <taxon>Philodinida</taxon>
        <taxon>Philodinidae</taxon>
        <taxon>Rotaria</taxon>
    </lineage>
</organism>
<dbReference type="Gene3D" id="3.30.870.10">
    <property type="entry name" value="Endonuclease Chain A"/>
    <property type="match status" value="1"/>
</dbReference>
<dbReference type="GO" id="GO:0006883">
    <property type="term" value="P:intracellular sodium ion homeostasis"/>
    <property type="evidence" value="ECO:0007669"/>
    <property type="project" value="TreeGrafter"/>
</dbReference>
<evidence type="ECO:0000256" key="6">
    <source>
        <dbReference type="ARBA" id="ARBA00023136"/>
    </source>
</evidence>
<sequence>MFMKSRKYNQDFQSIDNISRETITSLLACELPAVQNPREAAEILFPKSLHHLRSRINYEILQHEITQDELDAAAKYGRFIERPSDLFLKLFHNVLCTLKRDPLAGCISPSLIGTTGVIPLTIISTIPDIMQHYYHCIIHAEKEILLATSYWEKGESVNIIGKALRVLNKRAKIENRYVIVKLIRDNATKENIKHYHNFLPLNKWSHDNIPLPEEIPNILLEINNYHRLIMGTFHVKFMIVDRRIALLSSNNIQDRPNLEMMSHFEGDIVNSFYDTFLISWWLLFKPNLVCLKDEAFINDHFQFGPIPIRIIIMGSRLSGLIDAVYNSKRREFLGRDGARWGKLGIFYFFFYLGLGGFFCMMLAVFMVLSPQDRPRYHAESSCMRTRSISLSPGLGFRPQLDIEKNLILIDKNAARNRLDPYVKSLNEYLRIYYWKQVNNNNGFNQTKKFKISNPGDCILQNQYGFSNGKPCILVKMNKIVGFIPKPGYLLEDEHAFKSAKCRSKSNAIAIHCYGEYPVDADNIKNITYISENDHDNNCGSLETKWFPYEGKKERQDVYQAPYIWVQFNEVKPNVLINVMCRIFGGNINFDRKSSRALTRFQIYIKDIPKNISSSKIGEI</sequence>
<evidence type="ECO:0000313" key="9">
    <source>
        <dbReference type="EMBL" id="CAF3932960.1"/>
    </source>
</evidence>
<feature type="domain" description="PLD phosphodiesterase" evidence="8">
    <location>
        <begin position="229"/>
        <end position="256"/>
    </location>
</feature>
<proteinExistence type="inferred from homology"/>